<dbReference type="Pfam" id="PF09838">
    <property type="entry name" value="DUF2065"/>
    <property type="match status" value="1"/>
</dbReference>
<dbReference type="InterPro" id="IPR019201">
    <property type="entry name" value="DUF2065"/>
</dbReference>
<dbReference type="AlphaFoldDB" id="A0A3B0YQC6"/>
<name>A0A3B0YQC6_9ZZZZ</name>
<protein>
    <recommendedName>
        <fullName evidence="3">Inner membrane protein YjeT (Clustered with HflC)</fullName>
    </recommendedName>
</protein>
<feature type="transmembrane region" description="Helical" evidence="1">
    <location>
        <begin position="45"/>
        <end position="61"/>
    </location>
</feature>
<dbReference type="PANTHER" id="PTHR38602">
    <property type="entry name" value="INNER MEMBRANE PROTEIN-RELATED"/>
    <property type="match status" value="1"/>
</dbReference>
<evidence type="ECO:0000256" key="1">
    <source>
        <dbReference type="SAM" id="Phobius"/>
    </source>
</evidence>
<keyword evidence="1" id="KW-1133">Transmembrane helix</keyword>
<accession>A0A3B0YQC6</accession>
<evidence type="ECO:0008006" key="3">
    <source>
        <dbReference type="Google" id="ProtNLM"/>
    </source>
</evidence>
<dbReference type="PANTHER" id="PTHR38602:SF1">
    <property type="entry name" value="INNER MEMBRANE PROTEIN"/>
    <property type="match status" value="1"/>
</dbReference>
<keyword evidence="1" id="KW-0472">Membrane</keyword>
<evidence type="ECO:0000313" key="2">
    <source>
        <dbReference type="EMBL" id="VAW71064.1"/>
    </source>
</evidence>
<organism evidence="2">
    <name type="scientific">hydrothermal vent metagenome</name>
    <dbReference type="NCBI Taxonomy" id="652676"/>
    <lineage>
        <taxon>unclassified sequences</taxon>
        <taxon>metagenomes</taxon>
        <taxon>ecological metagenomes</taxon>
    </lineage>
</organism>
<sequence>MAWNDLFSAFALVLIIEGVLPFISPDGWRQTMLQASQFEDKTLRIIGLASMLAGVVFLYLTR</sequence>
<reference evidence="2" key="1">
    <citation type="submission" date="2018-06" db="EMBL/GenBank/DDBJ databases">
        <authorList>
            <person name="Zhirakovskaya E."/>
        </authorList>
    </citation>
    <scope>NUCLEOTIDE SEQUENCE</scope>
</reference>
<proteinExistence type="predicted"/>
<gene>
    <name evidence="2" type="ORF">MNBD_GAMMA09-133</name>
</gene>
<dbReference type="EMBL" id="UOFI01000214">
    <property type="protein sequence ID" value="VAW71064.1"/>
    <property type="molecule type" value="Genomic_DNA"/>
</dbReference>
<keyword evidence="1" id="KW-0812">Transmembrane</keyword>